<protein>
    <submittedName>
        <fullName evidence="1">Putative DNA-binding transcriptional regulator AlpA</fullName>
    </submittedName>
</protein>
<evidence type="ECO:0000313" key="2">
    <source>
        <dbReference type="Proteomes" id="UP000585970"/>
    </source>
</evidence>
<dbReference type="Proteomes" id="UP000585970">
    <property type="component" value="Unassembled WGS sequence"/>
</dbReference>
<comment type="caution">
    <text evidence="1">The sequence shown here is derived from an EMBL/GenBank/DDBJ whole genome shotgun (WGS) entry which is preliminary data.</text>
</comment>
<dbReference type="GO" id="GO:0003677">
    <property type="term" value="F:DNA binding"/>
    <property type="evidence" value="ECO:0007669"/>
    <property type="project" value="UniProtKB-KW"/>
</dbReference>
<proteinExistence type="predicted"/>
<sequence>MIFDDGDSYVTTCECAQIFSVSTTTIRNRVLQGVFPEPYKLERAVR</sequence>
<dbReference type="AlphaFoldDB" id="A0A840DUX0"/>
<keyword evidence="1" id="KW-0238">DNA-binding</keyword>
<accession>A0A840DUX0</accession>
<evidence type="ECO:0000313" key="1">
    <source>
        <dbReference type="EMBL" id="MBB4076914.1"/>
    </source>
</evidence>
<organism evidence="1 2">
    <name type="scientific">Bartonella fuyuanensis</name>
    <dbReference type="NCBI Taxonomy" id="1460968"/>
    <lineage>
        <taxon>Bacteria</taxon>
        <taxon>Pseudomonadati</taxon>
        <taxon>Pseudomonadota</taxon>
        <taxon>Alphaproteobacteria</taxon>
        <taxon>Hyphomicrobiales</taxon>
        <taxon>Bartonellaceae</taxon>
        <taxon>Bartonella</taxon>
    </lineage>
</organism>
<dbReference type="EMBL" id="JACIFE010000014">
    <property type="protein sequence ID" value="MBB4076914.1"/>
    <property type="molecule type" value="Genomic_DNA"/>
</dbReference>
<name>A0A840DUX0_9HYPH</name>
<reference evidence="1 2" key="1">
    <citation type="submission" date="2020-08" db="EMBL/GenBank/DDBJ databases">
        <title>Genomic Encyclopedia of Type Strains, Phase IV (KMG-IV): sequencing the most valuable type-strain genomes for metagenomic binning, comparative biology and taxonomic classification.</title>
        <authorList>
            <person name="Goeker M."/>
        </authorList>
    </citation>
    <scope>NUCLEOTIDE SEQUENCE [LARGE SCALE GENOMIC DNA]</scope>
    <source>
        <strain evidence="1 2">DSM 100694</strain>
    </source>
</reference>
<keyword evidence="2" id="KW-1185">Reference proteome</keyword>
<gene>
    <name evidence="1" type="ORF">GGR08_001225</name>
</gene>